<name>G7WK60_METH6</name>
<dbReference type="PANTHER" id="PTHR30289:SF1">
    <property type="entry name" value="PEBP (PHOSPHATIDYLETHANOLAMINE-BINDING PROTEIN) FAMILY PROTEIN"/>
    <property type="match status" value="1"/>
</dbReference>
<dbReference type="InterPro" id="IPR005247">
    <property type="entry name" value="YbhB_YbcL/LppC-like"/>
</dbReference>
<dbReference type="NCBIfam" id="TIGR00481">
    <property type="entry name" value="YbhB/YbcL family Raf kinase inhibitor-like protein"/>
    <property type="match status" value="1"/>
</dbReference>
<proteinExistence type="predicted"/>
<organism evidence="1 2">
    <name type="scientific">Methanothrix harundinacea (strain 6Ac)</name>
    <name type="common">Methanosaeta harundinacea</name>
    <dbReference type="NCBI Taxonomy" id="1110509"/>
    <lineage>
        <taxon>Archaea</taxon>
        <taxon>Methanobacteriati</taxon>
        <taxon>Methanobacteriota</taxon>
        <taxon>Stenosarchaea group</taxon>
        <taxon>Methanomicrobia</taxon>
        <taxon>Methanotrichales</taxon>
        <taxon>Methanotrichaceae</taxon>
        <taxon>Methanothrix</taxon>
    </lineage>
</organism>
<dbReference type="PANTHER" id="PTHR30289">
    <property type="entry name" value="UNCHARACTERIZED PROTEIN YBCL-RELATED"/>
    <property type="match status" value="1"/>
</dbReference>
<keyword evidence="2" id="KW-1185">Reference proteome</keyword>
<accession>G7WK60</accession>
<gene>
    <name evidence="1" type="ordered locus">Mhar_0675</name>
</gene>
<dbReference type="Gene3D" id="3.90.280.10">
    <property type="entry name" value="PEBP-like"/>
    <property type="match status" value="1"/>
</dbReference>
<dbReference type="Pfam" id="PF01161">
    <property type="entry name" value="PBP"/>
    <property type="match status" value="1"/>
</dbReference>
<dbReference type="KEGG" id="mhi:Mhar_0675"/>
<dbReference type="InterPro" id="IPR008914">
    <property type="entry name" value="PEBP"/>
</dbReference>
<dbReference type="RefSeq" id="WP_014586238.1">
    <property type="nucleotide sequence ID" value="NC_017527.1"/>
</dbReference>
<evidence type="ECO:0000313" key="1">
    <source>
        <dbReference type="EMBL" id="AET64053.1"/>
    </source>
</evidence>
<dbReference type="GeneID" id="12509844"/>
<evidence type="ECO:0000313" key="2">
    <source>
        <dbReference type="Proteomes" id="UP000005877"/>
    </source>
</evidence>
<dbReference type="SUPFAM" id="SSF49777">
    <property type="entry name" value="PEBP-like"/>
    <property type="match status" value="1"/>
</dbReference>
<dbReference type="EMBL" id="CP003117">
    <property type="protein sequence ID" value="AET64053.1"/>
    <property type="molecule type" value="Genomic_DNA"/>
</dbReference>
<sequence>MRTLPLILAAWAILASVFGAASPLAASAADASDEAAEDPGRLDLQVALGFDIFPERYTCDGEDLSPPVEISGLEGSVASIAMILEDPDAPRGPFVHWLIWNLAPPVSIPEGISPLEEVAAPEALQGRNGFGSIGYRGPCPPPGDPHRYVLRVFALDSELDLPPGSGRSELEAAMEGRVLQSGKAAATYGG</sequence>
<dbReference type="InterPro" id="IPR036610">
    <property type="entry name" value="PEBP-like_sf"/>
</dbReference>
<dbReference type="CDD" id="cd00865">
    <property type="entry name" value="PEBP_bact_arch"/>
    <property type="match status" value="1"/>
</dbReference>
<dbReference type="AlphaFoldDB" id="G7WK60"/>
<reference evidence="1 2" key="1">
    <citation type="journal article" date="2012" name="PLoS ONE">
        <title>The genome characteristics and predicted function of methyl-group oxidation pathway in the obligate aceticlastic methanogens, Methanosaeta spp.</title>
        <authorList>
            <person name="Zhu J."/>
            <person name="Zheng H."/>
            <person name="Ai G."/>
            <person name="Zhang G."/>
            <person name="Liu D."/>
            <person name="Liu X."/>
            <person name="Dong X."/>
        </authorList>
    </citation>
    <scope>NUCLEOTIDE SEQUENCE [LARGE SCALE GENOMIC DNA]</scope>
    <source>
        <strain evidence="1 2">6Ac</strain>
    </source>
</reference>
<dbReference type="PATRIC" id="fig|1110509.7.peg.752"/>
<dbReference type="STRING" id="1110509.Mhar_0675"/>
<protein>
    <submittedName>
        <fullName evidence="1">YbhB YbcL family protein</fullName>
    </submittedName>
</protein>
<dbReference type="HOGENOM" id="CLU_083918_3_0_2"/>
<dbReference type="Proteomes" id="UP000005877">
    <property type="component" value="Chromosome"/>
</dbReference>